<evidence type="ECO:0000313" key="7">
    <source>
        <dbReference type="EMBL" id="GMA29138.1"/>
    </source>
</evidence>
<evidence type="ECO:0000256" key="2">
    <source>
        <dbReference type="ARBA" id="ARBA00006676"/>
    </source>
</evidence>
<dbReference type="GO" id="GO:0000034">
    <property type="term" value="F:adenine deaminase activity"/>
    <property type="evidence" value="ECO:0007669"/>
    <property type="project" value="TreeGrafter"/>
</dbReference>
<reference evidence="7 8" key="1">
    <citation type="journal article" date="2014" name="Int. J. Syst. Evol. Microbiol.">
        <title>Complete genome sequence of Corynebacterium casei LMG S-19264T (=DSM 44701T), isolated from a smear-ripened cheese.</title>
        <authorList>
            <consortium name="US DOE Joint Genome Institute (JGI-PGF)"/>
            <person name="Walter F."/>
            <person name="Albersmeier A."/>
            <person name="Kalinowski J."/>
            <person name="Ruckert C."/>
        </authorList>
    </citation>
    <scope>NUCLEOTIDE SEQUENCE [LARGE SCALE GENOMIC DNA]</scope>
    <source>
        <strain evidence="7 8">NBRC 112289</strain>
    </source>
</reference>
<evidence type="ECO:0000313" key="8">
    <source>
        <dbReference type="Proteomes" id="UP001157160"/>
    </source>
</evidence>
<accession>A0AA37UHP8</accession>
<dbReference type="Proteomes" id="UP001157160">
    <property type="component" value="Unassembled WGS sequence"/>
</dbReference>
<keyword evidence="5" id="KW-0862">Zinc</keyword>
<keyword evidence="8" id="KW-1185">Reference proteome</keyword>
<sequence length="126" mass="13622">MLGVERIDHGVQAARDAALIERLAAERIPLTVCPLSNLRLRVIDDLAAHPLLRLLDAGVLVTVNSDDPAYFGGYVGDNYAAVRDALGLTDAQLAQLARNGIEASWASEPRKHELLAAVDRWESDAP</sequence>
<name>A0AA37UHP8_9MICO</name>
<dbReference type="AlphaFoldDB" id="A0AA37UHP8"/>
<keyword evidence="4" id="KW-0378">Hydrolase</keyword>
<gene>
    <name evidence="7" type="ORF">GCM10025874_23910</name>
</gene>
<feature type="domain" description="Adenosine deaminase" evidence="6">
    <location>
        <begin position="2"/>
        <end position="121"/>
    </location>
</feature>
<comment type="caution">
    <text evidence="7">The sequence shown here is derived from an EMBL/GenBank/DDBJ whole genome shotgun (WGS) entry which is preliminary data.</text>
</comment>
<dbReference type="InterPro" id="IPR001365">
    <property type="entry name" value="A_deaminase_dom"/>
</dbReference>
<evidence type="ECO:0000256" key="4">
    <source>
        <dbReference type="ARBA" id="ARBA00022801"/>
    </source>
</evidence>
<dbReference type="GO" id="GO:0006146">
    <property type="term" value="P:adenine catabolic process"/>
    <property type="evidence" value="ECO:0007669"/>
    <property type="project" value="TreeGrafter"/>
</dbReference>
<comment type="similarity">
    <text evidence="2">Belongs to the metallo-dependent hydrolases superfamily. Adenosine and AMP deaminases family.</text>
</comment>
<dbReference type="InterPro" id="IPR006330">
    <property type="entry name" value="Ado/ade_deaminase"/>
</dbReference>
<dbReference type="EMBL" id="BSUL01000001">
    <property type="protein sequence ID" value="GMA29138.1"/>
    <property type="molecule type" value="Genomic_DNA"/>
</dbReference>
<dbReference type="PANTHER" id="PTHR43114">
    <property type="entry name" value="ADENINE DEAMINASE"/>
    <property type="match status" value="1"/>
</dbReference>
<organism evidence="7 8">
    <name type="scientific">Arenivirga flava</name>
    <dbReference type="NCBI Taxonomy" id="1930060"/>
    <lineage>
        <taxon>Bacteria</taxon>
        <taxon>Bacillati</taxon>
        <taxon>Actinomycetota</taxon>
        <taxon>Actinomycetes</taxon>
        <taxon>Micrococcales</taxon>
        <taxon>Microbacteriaceae</taxon>
        <taxon>Arenivirga</taxon>
    </lineage>
</organism>
<evidence type="ECO:0000256" key="3">
    <source>
        <dbReference type="ARBA" id="ARBA00022723"/>
    </source>
</evidence>
<dbReference type="GO" id="GO:0005829">
    <property type="term" value="C:cytosol"/>
    <property type="evidence" value="ECO:0007669"/>
    <property type="project" value="TreeGrafter"/>
</dbReference>
<dbReference type="Pfam" id="PF00962">
    <property type="entry name" value="A_deaminase"/>
    <property type="match status" value="1"/>
</dbReference>
<comment type="cofactor">
    <cofactor evidence="1">
        <name>Zn(2+)</name>
        <dbReference type="ChEBI" id="CHEBI:29105"/>
    </cofactor>
</comment>
<proteinExistence type="inferred from homology"/>
<dbReference type="GO" id="GO:0043103">
    <property type="term" value="P:hypoxanthine salvage"/>
    <property type="evidence" value="ECO:0007669"/>
    <property type="project" value="TreeGrafter"/>
</dbReference>
<evidence type="ECO:0000259" key="6">
    <source>
        <dbReference type="Pfam" id="PF00962"/>
    </source>
</evidence>
<dbReference type="Gene3D" id="3.20.20.140">
    <property type="entry name" value="Metal-dependent hydrolases"/>
    <property type="match status" value="1"/>
</dbReference>
<keyword evidence="3" id="KW-0479">Metal-binding</keyword>
<dbReference type="SUPFAM" id="SSF51556">
    <property type="entry name" value="Metallo-dependent hydrolases"/>
    <property type="match status" value="1"/>
</dbReference>
<dbReference type="InterPro" id="IPR032466">
    <property type="entry name" value="Metal_Hydrolase"/>
</dbReference>
<evidence type="ECO:0000256" key="1">
    <source>
        <dbReference type="ARBA" id="ARBA00001947"/>
    </source>
</evidence>
<dbReference type="PANTHER" id="PTHR43114:SF6">
    <property type="entry name" value="ADENINE DEAMINASE"/>
    <property type="match status" value="1"/>
</dbReference>
<dbReference type="GO" id="GO:0046872">
    <property type="term" value="F:metal ion binding"/>
    <property type="evidence" value="ECO:0007669"/>
    <property type="project" value="UniProtKB-KW"/>
</dbReference>
<protein>
    <recommendedName>
        <fullName evidence="6">Adenosine deaminase domain-containing protein</fullName>
    </recommendedName>
</protein>
<evidence type="ECO:0000256" key="5">
    <source>
        <dbReference type="ARBA" id="ARBA00022833"/>
    </source>
</evidence>